<comment type="catalytic activity">
    <reaction evidence="5">
        <text>O-phospho-L-seryl-[protein] + H2O = L-seryl-[protein] + phosphate</text>
        <dbReference type="Rhea" id="RHEA:20629"/>
        <dbReference type="Rhea" id="RHEA-COMP:9863"/>
        <dbReference type="Rhea" id="RHEA-COMP:11604"/>
        <dbReference type="ChEBI" id="CHEBI:15377"/>
        <dbReference type="ChEBI" id="CHEBI:29999"/>
        <dbReference type="ChEBI" id="CHEBI:43474"/>
        <dbReference type="ChEBI" id="CHEBI:83421"/>
        <dbReference type="EC" id="3.1.3.16"/>
    </reaction>
</comment>
<keyword evidence="4" id="KW-0539">Nucleus</keyword>
<dbReference type="EC" id="3.1.3.16" evidence="2"/>
<dbReference type="SUPFAM" id="SSF56784">
    <property type="entry name" value="HAD-like"/>
    <property type="match status" value="1"/>
</dbReference>
<evidence type="ECO:0000256" key="6">
    <source>
        <dbReference type="ARBA" id="ARBA00048336"/>
    </source>
</evidence>
<organism evidence="9 10">
    <name type="scientific">Trachipleistophora hominis</name>
    <name type="common">Microsporidian parasite</name>
    <dbReference type="NCBI Taxonomy" id="72359"/>
    <lineage>
        <taxon>Eukaryota</taxon>
        <taxon>Fungi</taxon>
        <taxon>Fungi incertae sedis</taxon>
        <taxon>Microsporidia</taxon>
        <taxon>Pleistophoridae</taxon>
        <taxon>Trachipleistophora</taxon>
    </lineage>
</organism>
<dbReference type="InterPro" id="IPR036412">
    <property type="entry name" value="HAD-like_sf"/>
</dbReference>
<name>L7JXE9_TRAHO</name>
<reference evidence="9 10" key="1">
    <citation type="journal article" date="2012" name="PLoS Pathog.">
        <title>The genome of the obligate intracellular parasite Trachipleistophora hominis: new insights into microsporidian genome dynamics and reductive evolution.</title>
        <authorList>
            <person name="Heinz E."/>
            <person name="Williams T.A."/>
            <person name="Nakjang S."/>
            <person name="Noel C.J."/>
            <person name="Swan D.C."/>
            <person name="Goldberg A.V."/>
            <person name="Harris S.R."/>
            <person name="Weinmaier T."/>
            <person name="Markert S."/>
            <person name="Becher D."/>
            <person name="Bernhardt J."/>
            <person name="Dagan T."/>
            <person name="Hacker C."/>
            <person name="Lucocq J.M."/>
            <person name="Schweder T."/>
            <person name="Rattei T."/>
            <person name="Hall N."/>
            <person name="Hirt R.P."/>
            <person name="Embley T.M."/>
        </authorList>
    </citation>
    <scope>NUCLEOTIDE SEQUENCE [LARGE SCALE GENOMIC DNA]</scope>
</reference>
<accession>L7JXE9</accession>
<dbReference type="EMBL" id="JH993869">
    <property type="protein sequence ID" value="ELQ76143.1"/>
    <property type="molecule type" value="Genomic_DNA"/>
</dbReference>
<dbReference type="GO" id="GO:0005634">
    <property type="term" value="C:nucleus"/>
    <property type="evidence" value="ECO:0007669"/>
    <property type="project" value="UniProtKB-SubCell"/>
</dbReference>
<evidence type="ECO:0000259" key="8">
    <source>
        <dbReference type="PROSITE" id="PS50969"/>
    </source>
</evidence>
<dbReference type="Proteomes" id="UP000011185">
    <property type="component" value="Unassembled WGS sequence"/>
</dbReference>
<dbReference type="InterPro" id="IPR023214">
    <property type="entry name" value="HAD_sf"/>
</dbReference>
<dbReference type="Pfam" id="PF03031">
    <property type="entry name" value="NIF"/>
    <property type="match status" value="1"/>
</dbReference>
<sequence length="466" mass="52338">MPILFSSILSTPYPSMFCQHPVKLNKLCALCGQEVQDSDNTKFYNALHSNSRLMVDKETIDSMYVRYRDELIKQRKMILVVDLDQTILHSIEIERSNDGNNRSNGSIDEGYKTTNANSKSSSDGTNNADDNNNITTNTVPTTAGPTTNISSVYNINESSNQRTSTDNSFPSSFTYTLSSTTMHTTLRPHLHQFLTEASKLFHMHIYTMGTAEYVHQITNVIDKDGMFFGDRIVTRDDEMQVKRLERLFGDKVDMVVIVDDRGDVWEYCGNLVMVRPFLGIDGDRAVDDSSRNGTENGAVDIIFDAGTDGVNINAVNINSINTDPSNITSPKVDPSNPPNITPHKNDNELLILLHTLQSIHHKFYATPNQSAKAIITSLNTQIFKNKTFAMDHSMPDIHNIASIIRMHGGTFGNDGCDIVVGDDAVVRWVMECVWRRRWIDCGGLVRKIGGWWDEVDEWVDELEKGL</sequence>
<evidence type="ECO:0000313" key="9">
    <source>
        <dbReference type="EMBL" id="ELQ76143.1"/>
    </source>
</evidence>
<dbReference type="HOGENOM" id="CLU_007683_2_0_1"/>
<feature type="compositionally biased region" description="Low complexity" evidence="7">
    <location>
        <begin position="124"/>
        <end position="149"/>
    </location>
</feature>
<gene>
    <name evidence="9" type="ORF">THOM_0877</name>
</gene>
<comment type="subcellular location">
    <subcellularLocation>
        <location evidence="1">Nucleus</location>
    </subcellularLocation>
</comment>
<dbReference type="OMA" id="HNIASII"/>
<dbReference type="OrthoDB" id="10249888at2759"/>
<protein>
    <recommendedName>
        <fullName evidence="2">protein-serine/threonine phosphatase</fullName>
        <ecNumber evidence="2">3.1.3.16</ecNumber>
    </recommendedName>
</protein>
<dbReference type="CDD" id="cd07521">
    <property type="entry name" value="HAD_FCP1-like"/>
    <property type="match status" value="1"/>
</dbReference>
<evidence type="ECO:0000256" key="5">
    <source>
        <dbReference type="ARBA" id="ARBA00047761"/>
    </source>
</evidence>
<evidence type="ECO:0000313" key="10">
    <source>
        <dbReference type="Proteomes" id="UP000011185"/>
    </source>
</evidence>
<evidence type="ECO:0000256" key="2">
    <source>
        <dbReference type="ARBA" id="ARBA00013081"/>
    </source>
</evidence>
<feature type="domain" description="FCP1 homology" evidence="8">
    <location>
        <begin position="72"/>
        <end position="297"/>
    </location>
</feature>
<proteinExistence type="predicted"/>
<dbReference type="PANTHER" id="PTHR23081:SF36">
    <property type="entry name" value="RNA POLYMERASE II SUBUNIT A C-TERMINAL DOMAIN PHOSPHATASE"/>
    <property type="match status" value="1"/>
</dbReference>
<evidence type="ECO:0000256" key="1">
    <source>
        <dbReference type="ARBA" id="ARBA00004123"/>
    </source>
</evidence>
<keyword evidence="10" id="KW-1185">Reference proteome</keyword>
<dbReference type="PANTHER" id="PTHR23081">
    <property type="entry name" value="RNA POLYMERASE II CTD PHOSPHATASE"/>
    <property type="match status" value="1"/>
</dbReference>
<dbReference type="VEuPathDB" id="MicrosporidiaDB:THOM_0877"/>
<dbReference type="AlphaFoldDB" id="L7JXE9"/>
<evidence type="ECO:0000256" key="7">
    <source>
        <dbReference type="SAM" id="MobiDB-lite"/>
    </source>
</evidence>
<dbReference type="InParanoid" id="L7JXE9"/>
<comment type="catalytic activity">
    <reaction evidence="6">
        <text>O-phospho-L-threonyl-[protein] + H2O = L-threonyl-[protein] + phosphate</text>
        <dbReference type="Rhea" id="RHEA:47004"/>
        <dbReference type="Rhea" id="RHEA-COMP:11060"/>
        <dbReference type="Rhea" id="RHEA-COMP:11605"/>
        <dbReference type="ChEBI" id="CHEBI:15377"/>
        <dbReference type="ChEBI" id="CHEBI:30013"/>
        <dbReference type="ChEBI" id="CHEBI:43474"/>
        <dbReference type="ChEBI" id="CHEBI:61977"/>
        <dbReference type="EC" id="3.1.3.16"/>
    </reaction>
</comment>
<dbReference type="InterPro" id="IPR039189">
    <property type="entry name" value="Fcp1"/>
</dbReference>
<evidence type="ECO:0000256" key="4">
    <source>
        <dbReference type="ARBA" id="ARBA00023242"/>
    </source>
</evidence>
<dbReference type="STRING" id="72359.L7JXE9"/>
<dbReference type="GO" id="GO:0008420">
    <property type="term" value="F:RNA polymerase II CTD heptapeptide repeat phosphatase activity"/>
    <property type="evidence" value="ECO:0007669"/>
    <property type="project" value="InterPro"/>
</dbReference>
<feature type="region of interest" description="Disordered" evidence="7">
    <location>
        <begin position="96"/>
        <end position="151"/>
    </location>
</feature>
<feature type="compositionally biased region" description="Polar residues" evidence="7">
    <location>
        <begin position="112"/>
        <end position="123"/>
    </location>
</feature>
<dbReference type="SMART" id="SM00577">
    <property type="entry name" value="CPDc"/>
    <property type="match status" value="1"/>
</dbReference>
<dbReference type="Gene3D" id="3.40.50.1000">
    <property type="entry name" value="HAD superfamily/HAD-like"/>
    <property type="match status" value="1"/>
</dbReference>
<dbReference type="PROSITE" id="PS50969">
    <property type="entry name" value="FCP1"/>
    <property type="match status" value="1"/>
</dbReference>
<keyword evidence="3 9" id="KW-0378">Hydrolase</keyword>
<dbReference type="InterPro" id="IPR004274">
    <property type="entry name" value="FCP1_dom"/>
</dbReference>
<evidence type="ECO:0000256" key="3">
    <source>
        <dbReference type="ARBA" id="ARBA00022801"/>
    </source>
</evidence>